<dbReference type="EMBL" id="LCQW01000036">
    <property type="protein sequence ID" value="KKW22758.1"/>
    <property type="molecule type" value="Genomic_DNA"/>
</dbReference>
<comment type="caution">
    <text evidence="2">The sequence shown here is derived from an EMBL/GenBank/DDBJ whole genome shotgun (WGS) entry which is preliminary data.</text>
</comment>
<evidence type="ECO:0000313" key="2">
    <source>
        <dbReference type="EMBL" id="KKW22758.1"/>
    </source>
</evidence>
<accession>A0A0G1WV69</accession>
<dbReference type="STRING" id="1618671.UY67_C0036G0008"/>
<gene>
    <name evidence="2" type="ORF">UY67_C0036G0008</name>
</gene>
<evidence type="ECO:0000313" key="3">
    <source>
        <dbReference type="Proteomes" id="UP000034273"/>
    </source>
</evidence>
<proteinExistence type="predicted"/>
<keyword evidence="1" id="KW-1133">Transmembrane helix</keyword>
<keyword evidence="1" id="KW-0472">Membrane</keyword>
<feature type="transmembrane region" description="Helical" evidence="1">
    <location>
        <begin position="56"/>
        <end position="78"/>
    </location>
</feature>
<protein>
    <submittedName>
        <fullName evidence="2">Uncharacterized protein</fullName>
    </submittedName>
</protein>
<keyword evidence="1" id="KW-0812">Transmembrane</keyword>
<name>A0A0G1WV69_9BACT</name>
<evidence type="ECO:0000256" key="1">
    <source>
        <dbReference type="SAM" id="Phobius"/>
    </source>
</evidence>
<sequence>MDSDYLVFISVVGILLLIFLGGGYLVGRFLLYRREAVIACNACGYKGVAAKGRSPTLAGTSLILVFGMPIWTALYFYLTKKWRCPNCRSNNVKEVR</sequence>
<reference evidence="2 3" key="1">
    <citation type="journal article" date="2015" name="Nature">
        <title>rRNA introns, odd ribosomes, and small enigmatic genomes across a large radiation of phyla.</title>
        <authorList>
            <person name="Brown C.T."/>
            <person name="Hug L.A."/>
            <person name="Thomas B.C."/>
            <person name="Sharon I."/>
            <person name="Castelle C.J."/>
            <person name="Singh A."/>
            <person name="Wilkins M.J."/>
            <person name="Williams K.H."/>
            <person name="Banfield J.F."/>
        </authorList>
    </citation>
    <scope>NUCLEOTIDE SEQUENCE [LARGE SCALE GENOMIC DNA]</scope>
</reference>
<dbReference type="Proteomes" id="UP000034273">
    <property type="component" value="Unassembled WGS sequence"/>
</dbReference>
<organism evidence="2 3">
    <name type="scientific">Candidatus Kaiserbacteria bacterium GW2011_GWA2_52_12</name>
    <dbReference type="NCBI Taxonomy" id="1618671"/>
    <lineage>
        <taxon>Bacteria</taxon>
        <taxon>Candidatus Kaiseribacteriota</taxon>
    </lineage>
</organism>
<dbReference type="AlphaFoldDB" id="A0A0G1WV69"/>
<feature type="transmembrane region" description="Helical" evidence="1">
    <location>
        <begin position="6"/>
        <end position="26"/>
    </location>
</feature>